<keyword evidence="10" id="KW-1185">Reference proteome</keyword>
<dbReference type="eggNOG" id="COG1376">
    <property type="taxonomic scope" value="Bacteria"/>
</dbReference>
<evidence type="ECO:0000256" key="4">
    <source>
        <dbReference type="ARBA" id="ARBA00022984"/>
    </source>
</evidence>
<feature type="region of interest" description="Disordered" evidence="7">
    <location>
        <begin position="125"/>
        <end position="144"/>
    </location>
</feature>
<comment type="pathway">
    <text evidence="1 6">Cell wall biogenesis; peptidoglycan biosynthesis.</text>
</comment>
<feature type="region of interest" description="Disordered" evidence="7">
    <location>
        <begin position="56"/>
        <end position="79"/>
    </location>
</feature>
<dbReference type="GO" id="GO:0071555">
    <property type="term" value="P:cell wall organization"/>
    <property type="evidence" value="ECO:0007669"/>
    <property type="project" value="UniProtKB-UniRule"/>
</dbReference>
<feature type="domain" description="L,D-TPase catalytic" evidence="8">
    <location>
        <begin position="151"/>
        <end position="288"/>
    </location>
</feature>
<evidence type="ECO:0000313" key="10">
    <source>
        <dbReference type="Proteomes" id="UP000006281"/>
    </source>
</evidence>
<dbReference type="PATRIC" id="fig|1179773.3.peg.4915"/>
<dbReference type="GO" id="GO:0071972">
    <property type="term" value="F:peptidoglycan L,D-transpeptidase activity"/>
    <property type="evidence" value="ECO:0007669"/>
    <property type="project" value="TreeGrafter"/>
</dbReference>
<feature type="compositionally biased region" description="Basic and acidic residues" evidence="7">
    <location>
        <begin position="62"/>
        <end position="78"/>
    </location>
</feature>
<evidence type="ECO:0000313" key="9">
    <source>
        <dbReference type="EMBL" id="CCH32171.1"/>
    </source>
</evidence>
<reference evidence="9 10" key="1">
    <citation type="journal article" date="2012" name="BMC Genomics">
        <title>Complete genome sequence of Saccharothrix espanaensis DSM 44229T and comparison to the other completely sequenced Pseudonocardiaceae.</title>
        <authorList>
            <person name="Strobel T."/>
            <person name="Al-Dilaimi A."/>
            <person name="Blom J."/>
            <person name="Gessner A."/>
            <person name="Kalinowski J."/>
            <person name="Luzhetska M."/>
            <person name="Puhler A."/>
            <person name="Szczepanowski R."/>
            <person name="Bechthold A."/>
            <person name="Ruckert C."/>
        </authorList>
    </citation>
    <scope>NUCLEOTIDE SEQUENCE [LARGE SCALE GENOMIC DNA]</scope>
    <source>
        <strain evidence="10">ATCC 51144 / DSM 44229 / JCM 9112 / NBRC 15066 / NRRL 15764</strain>
    </source>
</reference>
<dbReference type="GO" id="GO:0018104">
    <property type="term" value="P:peptidoglycan-protein cross-linking"/>
    <property type="evidence" value="ECO:0007669"/>
    <property type="project" value="TreeGrafter"/>
</dbReference>
<keyword evidence="4 6" id="KW-0573">Peptidoglycan synthesis</keyword>
<dbReference type="Proteomes" id="UP000006281">
    <property type="component" value="Chromosome"/>
</dbReference>
<dbReference type="KEGG" id="sesp:BN6_49000"/>
<dbReference type="PROSITE" id="PS52029">
    <property type="entry name" value="LD_TPASE"/>
    <property type="match status" value="1"/>
</dbReference>
<dbReference type="CDD" id="cd16913">
    <property type="entry name" value="YkuD_like"/>
    <property type="match status" value="1"/>
</dbReference>
<evidence type="ECO:0000256" key="5">
    <source>
        <dbReference type="ARBA" id="ARBA00023316"/>
    </source>
</evidence>
<evidence type="ECO:0000256" key="6">
    <source>
        <dbReference type="PROSITE-ProRule" id="PRU01373"/>
    </source>
</evidence>
<sequence>MGHLVLRGTRVAELPSSHGCPFGRPNGQRIMHSRSAVRTVRQPPRPLYLGYQRTRRRTQGHTMRDHDAHSAGDRMHRERGARRSPTGLLALQSLAGNAAVTAALQRCGPVRCDCNKDEKDAAVVQRDTKAKPRKVAGQDAPPLAQRGPMVTRIEVHLGTQQLVAHLNDGKSRSRQVSTGKGVCGTKANPCAEPELDSHDQCTPPGDFHVQSRRGGNWHGSDGRLTPDHAMGYYLGFHDQRGIGIHNTQTADGTPRSHGCVRLGHDNSPTGFAAWLNTHTPVGTPVVVDGVAAAAPYSCPAAKRPKKG</sequence>
<dbReference type="Pfam" id="PF03734">
    <property type="entry name" value="YkuD"/>
    <property type="match status" value="1"/>
</dbReference>
<dbReference type="GO" id="GO:0008360">
    <property type="term" value="P:regulation of cell shape"/>
    <property type="evidence" value="ECO:0007669"/>
    <property type="project" value="UniProtKB-UniRule"/>
</dbReference>
<dbReference type="Gene3D" id="2.40.440.10">
    <property type="entry name" value="L,D-transpeptidase catalytic domain-like"/>
    <property type="match status" value="1"/>
</dbReference>
<evidence type="ECO:0000256" key="7">
    <source>
        <dbReference type="SAM" id="MobiDB-lite"/>
    </source>
</evidence>
<dbReference type="InterPro" id="IPR005490">
    <property type="entry name" value="LD_TPept_cat_dom"/>
</dbReference>
<dbReference type="STRING" id="1179773.BN6_49000"/>
<dbReference type="PANTHER" id="PTHR30582:SF2">
    <property type="entry name" value="L,D-TRANSPEPTIDASE YCIB-RELATED"/>
    <property type="match status" value="1"/>
</dbReference>
<evidence type="ECO:0000256" key="1">
    <source>
        <dbReference type="ARBA" id="ARBA00004752"/>
    </source>
</evidence>
<dbReference type="InterPro" id="IPR050979">
    <property type="entry name" value="LD-transpeptidase"/>
</dbReference>
<evidence type="ECO:0000256" key="2">
    <source>
        <dbReference type="ARBA" id="ARBA00022679"/>
    </source>
</evidence>
<dbReference type="InterPro" id="IPR038063">
    <property type="entry name" value="Transpep_catalytic_dom"/>
</dbReference>
<organism evidence="9 10">
    <name type="scientific">Saccharothrix espanaensis (strain ATCC 51144 / DSM 44229 / JCM 9112 / NBRC 15066 / NRRL 15764)</name>
    <dbReference type="NCBI Taxonomy" id="1179773"/>
    <lineage>
        <taxon>Bacteria</taxon>
        <taxon>Bacillati</taxon>
        <taxon>Actinomycetota</taxon>
        <taxon>Actinomycetes</taxon>
        <taxon>Pseudonocardiales</taxon>
        <taxon>Pseudonocardiaceae</taxon>
        <taxon>Saccharothrix</taxon>
    </lineage>
</organism>
<keyword evidence="5 6" id="KW-0961">Cell wall biogenesis/degradation</keyword>
<evidence type="ECO:0000259" key="8">
    <source>
        <dbReference type="PROSITE" id="PS52029"/>
    </source>
</evidence>
<dbReference type="UniPathway" id="UPA00219"/>
<gene>
    <name evidence="9" type="ordered locus">BN6_49000</name>
</gene>
<dbReference type="PANTHER" id="PTHR30582">
    <property type="entry name" value="L,D-TRANSPEPTIDASE"/>
    <property type="match status" value="1"/>
</dbReference>
<dbReference type="EMBL" id="HE804045">
    <property type="protein sequence ID" value="CCH32171.1"/>
    <property type="molecule type" value="Genomic_DNA"/>
</dbReference>
<protein>
    <recommendedName>
        <fullName evidence="8">L,D-TPase catalytic domain-containing protein</fullName>
    </recommendedName>
</protein>
<dbReference type="SUPFAM" id="SSF141523">
    <property type="entry name" value="L,D-transpeptidase catalytic domain-like"/>
    <property type="match status" value="1"/>
</dbReference>
<proteinExistence type="predicted"/>
<dbReference type="GO" id="GO:0016740">
    <property type="term" value="F:transferase activity"/>
    <property type="evidence" value="ECO:0007669"/>
    <property type="project" value="UniProtKB-KW"/>
</dbReference>
<accession>K0K1G8</accession>
<evidence type="ECO:0000256" key="3">
    <source>
        <dbReference type="ARBA" id="ARBA00022960"/>
    </source>
</evidence>
<dbReference type="GO" id="GO:0005576">
    <property type="term" value="C:extracellular region"/>
    <property type="evidence" value="ECO:0007669"/>
    <property type="project" value="TreeGrafter"/>
</dbReference>
<name>K0K1G8_SACES</name>
<dbReference type="HOGENOM" id="CLU_905821_0_0_11"/>
<keyword evidence="2" id="KW-0808">Transferase</keyword>
<dbReference type="AlphaFoldDB" id="K0K1G8"/>
<feature type="active site" description="Proton donor/acceptor" evidence="6">
    <location>
        <position position="245"/>
    </location>
</feature>
<keyword evidence="3 6" id="KW-0133">Cell shape</keyword>
<feature type="active site" description="Nucleophile" evidence="6">
    <location>
        <position position="259"/>
    </location>
</feature>